<feature type="domain" description="Endonuclease GajA/Old nuclease/RecF-like AAA" evidence="1">
    <location>
        <begin position="22"/>
        <end position="71"/>
    </location>
</feature>
<evidence type="ECO:0000313" key="2">
    <source>
        <dbReference type="EMBL" id="ETJ15947.1"/>
    </source>
</evidence>
<accession>W1WCM5</accession>
<proteinExistence type="predicted"/>
<gene>
    <name evidence="2" type="ORF">Q604_UNBc4C00160G0003</name>
</gene>
<sequence length="72" mass="8625">MKNMYIFHDFMYNDIWEVIKLIKSVELKNYKSFKKVEIDFTSNIQSENKFSFIYGENGSGKSNIISVFHFLK</sequence>
<dbReference type="Gene3D" id="3.40.50.300">
    <property type="entry name" value="P-loop containing nucleotide triphosphate hydrolases"/>
    <property type="match status" value="1"/>
</dbReference>
<organism evidence="2">
    <name type="scientific">human gut metagenome</name>
    <dbReference type="NCBI Taxonomy" id="408170"/>
    <lineage>
        <taxon>unclassified sequences</taxon>
        <taxon>metagenomes</taxon>
        <taxon>organismal metagenomes</taxon>
    </lineage>
</organism>
<comment type="caution">
    <text evidence="2">The sequence shown here is derived from an EMBL/GenBank/DDBJ whole genome shotgun (WGS) entry which is preliminary data.</text>
</comment>
<dbReference type="Pfam" id="PF13175">
    <property type="entry name" value="AAA_15"/>
    <property type="match status" value="1"/>
</dbReference>
<evidence type="ECO:0000259" key="1">
    <source>
        <dbReference type="Pfam" id="PF13175"/>
    </source>
</evidence>
<dbReference type="SUPFAM" id="SSF52540">
    <property type="entry name" value="P-loop containing nucleoside triphosphate hydrolases"/>
    <property type="match status" value="1"/>
</dbReference>
<dbReference type="EMBL" id="AZMM01018941">
    <property type="protein sequence ID" value="ETJ15947.1"/>
    <property type="molecule type" value="Genomic_DNA"/>
</dbReference>
<dbReference type="AlphaFoldDB" id="W1WCM5"/>
<protein>
    <submittedName>
        <fullName evidence="2">Abortive phage resistance protein</fullName>
    </submittedName>
</protein>
<reference evidence="2" key="1">
    <citation type="submission" date="2013-12" db="EMBL/GenBank/DDBJ databases">
        <title>A Varibaculum cambriense genome reconstructed from a premature infant gut community with otherwise low bacterial novelty that shifts toward anaerobic metabolism during the third week of life.</title>
        <authorList>
            <person name="Brown C.T."/>
            <person name="Sharon I."/>
            <person name="Thomas B.C."/>
            <person name="Castelle C.J."/>
            <person name="Morowitz M.J."/>
            <person name="Banfield J.F."/>
        </authorList>
    </citation>
    <scope>NUCLEOTIDE SEQUENCE</scope>
</reference>
<name>W1WCM5_9ZZZZ</name>
<feature type="non-terminal residue" evidence="2">
    <location>
        <position position="72"/>
    </location>
</feature>
<dbReference type="InterPro" id="IPR027417">
    <property type="entry name" value="P-loop_NTPase"/>
</dbReference>
<dbReference type="InterPro" id="IPR041685">
    <property type="entry name" value="AAA_GajA/Old/RecF-like"/>
</dbReference>